<dbReference type="PANTHER" id="PTHR10996:SF277">
    <property type="entry name" value="GLYOXYLATE REDUCTASE_HYDROXYPYRUVATE REDUCTASE"/>
    <property type="match status" value="1"/>
</dbReference>
<dbReference type="PANTHER" id="PTHR10996">
    <property type="entry name" value="2-HYDROXYACID DEHYDROGENASE-RELATED"/>
    <property type="match status" value="1"/>
</dbReference>
<dbReference type="GO" id="GO:0051287">
    <property type="term" value="F:NAD binding"/>
    <property type="evidence" value="ECO:0007669"/>
    <property type="project" value="InterPro"/>
</dbReference>
<comment type="catalytic activity">
    <reaction evidence="2">
        <text>(R)-glycerate + NAD(+) = 3-hydroxypyruvate + NADH + H(+)</text>
        <dbReference type="Rhea" id="RHEA:17905"/>
        <dbReference type="ChEBI" id="CHEBI:15378"/>
        <dbReference type="ChEBI" id="CHEBI:16659"/>
        <dbReference type="ChEBI" id="CHEBI:17180"/>
        <dbReference type="ChEBI" id="CHEBI:57540"/>
        <dbReference type="ChEBI" id="CHEBI:57945"/>
        <dbReference type="EC" id="1.1.1.81"/>
    </reaction>
</comment>
<dbReference type="PROSITE" id="PS00671">
    <property type="entry name" value="D_2_HYDROXYACID_DH_3"/>
    <property type="match status" value="1"/>
</dbReference>
<evidence type="ECO:0000256" key="2">
    <source>
        <dbReference type="ARBA" id="ARBA00051801"/>
    </source>
</evidence>
<comment type="catalytic activity">
    <reaction evidence="4">
        <text>glycolate + NADP(+) = glyoxylate + NADPH + H(+)</text>
        <dbReference type="Rhea" id="RHEA:10992"/>
        <dbReference type="ChEBI" id="CHEBI:15378"/>
        <dbReference type="ChEBI" id="CHEBI:29805"/>
        <dbReference type="ChEBI" id="CHEBI:36655"/>
        <dbReference type="ChEBI" id="CHEBI:57783"/>
        <dbReference type="ChEBI" id="CHEBI:58349"/>
        <dbReference type="EC" id="1.1.1.79"/>
    </reaction>
</comment>
<evidence type="ECO:0000256" key="9">
    <source>
        <dbReference type="RuleBase" id="RU003719"/>
    </source>
</evidence>
<accession>A0A517XVV5</accession>
<evidence type="ECO:0000259" key="11">
    <source>
        <dbReference type="Pfam" id="PF02826"/>
    </source>
</evidence>
<evidence type="ECO:0000256" key="8">
    <source>
        <dbReference type="ARBA" id="ARBA00073362"/>
    </source>
</evidence>
<dbReference type="Gene3D" id="3.40.50.720">
    <property type="entry name" value="NAD(P)-binding Rossmann-like Domain"/>
    <property type="match status" value="2"/>
</dbReference>
<evidence type="ECO:0000256" key="3">
    <source>
        <dbReference type="ARBA" id="ARBA00052239"/>
    </source>
</evidence>
<dbReference type="InterPro" id="IPR036291">
    <property type="entry name" value="NAD(P)-bd_dom_sf"/>
</dbReference>
<dbReference type="GO" id="GO:0005829">
    <property type="term" value="C:cytosol"/>
    <property type="evidence" value="ECO:0007669"/>
    <property type="project" value="TreeGrafter"/>
</dbReference>
<dbReference type="EMBL" id="CP036273">
    <property type="protein sequence ID" value="QDU21645.1"/>
    <property type="molecule type" value="Genomic_DNA"/>
</dbReference>
<evidence type="ECO:0000256" key="1">
    <source>
        <dbReference type="ARBA" id="ARBA00023002"/>
    </source>
</evidence>
<evidence type="ECO:0000259" key="10">
    <source>
        <dbReference type="Pfam" id="PF00389"/>
    </source>
</evidence>
<organism evidence="12 13">
    <name type="scientific">Urbifossiella limnaea</name>
    <dbReference type="NCBI Taxonomy" id="2528023"/>
    <lineage>
        <taxon>Bacteria</taxon>
        <taxon>Pseudomonadati</taxon>
        <taxon>Planctomycetota</taxon>
        <taxon>Planctomycetia</taxon>
        <taxon>Gemmatales</taxon>
        <taxon>Gemmataceae</taxon>
        <taxon>Urbifossiella</taxon>
    </lineage>
</organism>
<dbReference type="InterPro" id="IPR029753">
    <property type="entry name" value="D-isomer_DH_CS"/>
</dbReference>
<dbReference type="AlphaFoldDB" id="A0A517XVV5"/>
<dbReference type="Pfam" id="PF00389">
    <property type="entry name" value="2-Hacid_dh"/>
    <property type="match status" value="1"/>
</dbReference>
<gene>
    <name evidence="12" type="primary">ghrB</name>
    <name evidence="12" type="ORF">ETAA1_36160</name>
</gene>
<feature type="domain" description="D-isomer specific 2-hydroxyacid dehydrogenase NAD-binding" evidence="11">
    <location>
        <begin position="108"/>
        <end position="287"/>
    </location>
</feature>
<dbReference type="GO" id="GO:0120509">
    <property type="term" value="F:hydroxypyruvate reductase (NADPH) activity"/>
    <property type="evidence" value="ECO:0007669"/>
    <property type="project" value="RHEA"/>
</dbReference>
<dbReference type="SUPFAM" id="SSF51735">
    <property type="entry name" value="NAD(P)-binding Rossmann-fold domains"/>
    <property type="match status" value="1"/>
</dbReference>
<evidence type="ECO:0000256" key="5">
    <source>
        <dbReference type="ARBA" id="ARBA00061278"/>
    </source>
</evidence>
<dbReference type="FunFam" id="3.40.50.720:FF:000026">
    <property type="entry name" value="Glyoxylate/hydroxypyruvate reductase B"/>
    <property type="match status" value="1"/>
</dbReference>
<feature type="domain" description="D-isomer specific 2-hydroxyacid dehydrogenase catalytic" evidence="10">
    <location>
        <begin position="5"/>
        <end position="319"/>
    </location>
</feature>
<protein>
    <recommendedName>
        <fullName evidence="8">Glyoxylate/hydroxypyruvate reductase B</fullName>
        <ecNumber evidence="6">1.1.1.79</ecNumber>
        <ecNumber evidence="7">1.1.1.81</ecNumber>
    </recommendedName>
</protein>
<sequence>MPRVFVARRIPAAGLDRIAAAADVDVWPDRLPPSPDQLRERVRGCDGLVSLLTDRVDAALLDAAPTLKVVSNFAVGFNNVDVPACTARGVRVGNTPGVLTDATADIAVTLMLAAARRLGESATDAKEGRWLTWEPLGWLGQDLAGKTLGIVGMGRIGFATAKRLHHGWGMKVLYTARSAKPDADRELAARRVELDELLRDSDYVSLHADLNPTTKGLFGADAFGKMKRTAVFVNTSRGPLVDQPALAAALRAGTIFAAGLDVTDPEPLPPDHELYALPNCVIAPHVASATVGTRDAMANRCADNLLAGLCGDPLPYPVNNV</sequence>
<keyword evidence="1 9" id="KW-0560">Oxidoreductase</keyword>
<evidence type="ECO:0000256" key="4">
    <source>
        <dbReference type="ARBA" id="ARBA00052769"/>
    </source>
</evidence>
<dbReference type="KEGG" id="uli:ETAA1_36160"/>
<evidence type="ECO:0000256" key="6">
    <source>
        <dbReference type="ARBA" id="ARBA00066661"/>
    </source>
</evidence>
<dbReference type="InterPro" id="IPR006139">
    <property type="entry name" value="D-isomer_2_OHA_DH_cat_dom"/>
</dbReference>
<dbReference type="GO" id="GO:0008465">
    <property type="term" value="F:hydroxypyruvate reductase (NADH) activity"/>
    <property type="evidence" value="ECO:0007669"/>
    <property type="project" value="RHEA"/>
</dbReference>
<dbReference type="EC" id="1.1.1.81" evidence="7"/>
<dbReference type="GO" id="GO:0030267">
    <property type="term" value="F:glyoxylate reductase (NADPH) activity"/>
    <property type="evidence" value="ECO:0007669"/>
    <property type="project" value="UniProtKB-EC"/>
</dbReference>
<evidence type="ECO:0000313" key="13">
    <source>
        <dbReference type="Proteomes" id="UP000319576"/>
    </source>
</evidence>
<evidence type="ECO:0000256" key="7">
    <source>
        <dbReference type="ARBA" id="ARBA00066674"/>
    </source>
</evidence>
<comment type="catalytic activity">
    <reaction evidence="3">
        <text>(R)-glycerate + NADP(+) = 3-hydroxypyruvate + NADPH + H(+)</text>
        <dbReference type="Rhea" id="RHEA:18657"/>
        <dbReference type="ChEBI" id="CHEBI:15378"/>
        <dbReference type="ChEBI" id="CHEBI:16659"/>
        <dbReference type="ChEBI" id="CHEBI:17180"/>
        <dbReference type="ChEBI" id="CHEBI:57783"/>
        <dbReference type="ChEBI" id="CHEBI:58349"/>
        <dbReference type="EC" id="1.1.1.81"/>
    </reaction>
</comment>
<dbReference type="InterPro" id="IPR006140">
    <property type="entry name" value="D-isomer_DH_NAD-bd"/>
</dbReference>
<dbReference type="RefSeq" id="WP_145240746.1">
    <property type="nucleotide sequence ID" value="NZ_CP036273.1"/>
</dbReference>
<dbReference type="CDD" id="cd05301">
    <property type="entry name" value="GDH"/>
    <property type="match status" value="1"/>
</dbReference>
<dbReference type="EC" id="1.1.1.79" evidence="6"/>
<dbReference type="InterPro" id="IPR050223">
    <property type="entry name" value="D-isomer_2-hydroxyacid_DH"/>
</dbReference>
<dbReference type="SUPFAM" id="SSF52283">
    <property type="entry name" value="Formate/glycerate dehydrogenase catalytic domain-like"/>
    <property type="match status" value="1"/>
</dbReference>
<name>A0A517XVV5_9BACT</name>
<evidence type="ECO:0000313" key="12">
    <source>
        <dbReference type="EMBL" id="QDU21645.1"/>
    </source>
</evidence>
<reference evidence="12 13" key="1">
    <citation type="submission" date="2019-02" db="EMBL/GenBank/DDBJ databases">
        <title>Deep-cultivation of Planctomycetes and their phenomic and genomic characterization uncovers novel biology.</title>
        <authorList>
            <person name="Wiegand S."/>
            <person name="Jogler M."/>
            <person name="Boedeker C."/>
            <person name="Pinto D."/>
            <person name="Vollmers J."/>
            <person name="Rivas-Marin E."/>
            <person name="Kohn T."/>
            <person name="Peeters S.H."/>
            <person name="Heuer A."/>
            <person name="Rast P."/>
            <person name="Oberbeckmann S."/>
            <person name="Bunk B."/>
            <person name="Jeske O."/>
            <person name="Meyerdierks A."/>
            <person name="Storesund J.E."/>
            <person name="Kallscheuer N."/>
            <person name="Luecker S."/>
            <person name="Lage O.M."/>
            <person name="Pohl T."/>
            <person name="Merkel B.J."/>
            <person name="Hornburger P."/>
            <person name="Mueller R.-W."/>
            <person name="Bruemmer F."/>
            <person name="Labrenz M."/>
            <person name="Spormann A.M."/>
            <person name="Op den Camp H."/>
            <person name="Overmann J."/>
            <person name="Amann R."/>
            <person name="Jetten M.S.M."/>
            <person name="Mascher T."/>
            <person name="Medema M.H."/>
            <person name="Devos D.P."/>
            <person name="Kaster A.-K."/>
            <person name="Ovreas L."/>
            <person name="Rohde M."/>
            <person name="Galperin M.Y."/>
            <person name="Jogler C."/>
        </authorList>
    </citation>
    <scope>NUCLEOTIDE SEQUENCE [LARGE SCALE GENOMIC DNA]</scope>
    <source>
        <strain evidence="12 13">ETA_A1</strain>
    </source>
</reference>
<keyword evidence="13" id="KW-1185">Reference proteome</keyword>
<dbReference type="OrthoDB" id="277029at2"/>
<dbReference type="Pfam" id="PF02826">
    <property type="entry name" value="2-Hacid_dh_C"/>
    <property type="match status" value="1"/>
</dbReference>
<dbReference type="Proteomes" id="UP000319576">
    <property type="component" value="Chromosome"/>
</dbReference>
<proteinExistence type="inferred from homology"/>
<keyword evidence="12" id="KW-0670">Pyruvate</keyword>
<comment type="similarity">
    <text evidence="5">Belongs to the D-isomer specific 2-hydroxyacid dehydrogenase family. GhrB subfamily.</text>
</comment>